<protein>
    <recommendedName>
        <fullName evidence="2">Phasin domain-containing protein</fullName>
    </recommendedName>
</protein>
<dbReference type="Proteomes" id="UP000474159">
    <property type="component" value="Unassembled WGS sequence"/>
</dbReference>
<keyword evidence="4" id="KW-1185">Reference proteome</keyword>
<dbReference type="RefSeq" id="WP_150999265.1">
    <property type="nucleotide sequence ID" value="NZ_BPQY01000674.1"/>
</dbReference>
<feature type="region of interest" description="Disordered" evidence="1">
    <location>
        <begin position="1"/>
        <end position="160"/>
    </location>
</feature>
<sequence length="266" mass="27263">MVKGRTSRTSRSGQRGAPKGPQSVLAAPEAQTDAPIADAAPETGAPSLPIVPAHPQDSLHEQLLESVSPDALETHPQPPEPESEPAPEAVSEAAAEPEPAALDAASEAPVSEPEPVVEPEPAAISAAEPVEAAGQEPESVPESAPEPEPEPALPASAEAPVSAPVSAPLAAASETVRAATSGFQRLSVGLKAQPLDIGGINATLFAFLRNESAAALAHIQALSTAKSPADLFRLQVGEMQRAADASLTCWNDLARKASHVVEIRRH</sequence>
<dbReference type="AlphaFoldDB" id="A0A6L3T109"/>
<gene>
    <name evidence="3" type="ORF">F6X53_08055</name>
</gene>
<dbReference type="EMBL" id="VZZK01000006">
    <property type="protein sequence ID" value="KAB1080161.1"/>
    <property type="molecule type" value="Genomic_DNA"/>
</dbReference>
<evidence type="ECO:0000313" key="3">
    <source>
        <dbReference type="EMBL" id="KAB1080161.1"/>
    </source>
</evidence>
<dbReference type="Pfam" id="PF09361">
    <property type="entry name" value="Phasin_2"/>
    <property type="match status" value="1"/>
</dbReference>
<proteinExistence type="predicted"/>
<evidence type="ECO:0000259" key="2">
    <source>
        <dbReference type="Pfam" id="PF09361"/>
    </source>
</evidence>
<comment type="caution">
    <text evidence="3">The sequence shown here is derived from an EMBL/GenBank/DDBJ whole genome shotgun (WGS) entry which is preliminary data.</text>
</comment>
<dbReference type="OrthoDB" id="8005968at2"/>
<dbReference type="InterPro" id="IPR018968">
    <property type="entry name" value="Phasin"/>
</dbReference>
<organism evidence="3 4">
    <name type="scientific">Methylobacterium soli</name>
    <dbReference type="NCBI Taxonomy" id="553447"/>
    <lineage>
        <taxon>Bacteria</taxon>
        <taxon>Pseudomonadati</taxon>
        <taxon>Pseudomonadota</taxon>
        <taxon>Alphaproteobacteria</taxon>
        <taxon>Hyphomicrobiales</taxon>
        <taxon>Methylobacteriaceae</taxon>
        <taxon>Methylobacterium</taxon>
    </lineage>
</organism>
<evidence type="ECO:0000256" key="1">
    <source>
        <dbReference type="SAM" id="MobiDB-lite"/>
    </source>
</evidence>
<reference evidence="3 4" key="1">
    <citation type="submission" date="2019-09" db="EMBL/GenBank/DDBJ databases">
        <title>YIM 48816 draft genome.</title>
        <authorList>
            <person name="Jiang L."/>
        </authorList>
    </citation>
    <scope>NUCLEOTIDE SEQUENCE [LARGE SCALE GENOMIC DNA]</scope>
    <source>
        <strain evidence="3 4">YIM 48816</strain>
    </source>
</reference>
<feature type="compositionally biased region" description="Low complexity" evidence="1">
    <location>
        <begin position="86"/>
        <end position="143"/>
    </location>
</feature>
<evidence type="ECO:0000313" key="4">
    <source>
        <dbReference type="Proteomes" id="UP000474159"/>
    </source>
</evidence>
<feature type="domain" description="Phasin" evidence="2">
    <location>
        <begin position="200"/>
        <end position="255"/>
    </location>
</feature>
<name>A0A6L3T109_9HYPH</name>
<accession>A0A6L3T109</accession>